<protein>
    <recommendedName>
        <fullName evidence="5">FAR-17a/AIG1-like protein</fullName>
    </recommendedName>
</protein>
<keyword evidence="4" id="KW-1185">Reference proteome</keyword>
<dbReference type="EMBL" id="KV750390">
    <property type="protein sequence ID" value="OCL05018.1"/>
    <property type="molecule type" value="Genomic_DNA"/>
</dbReference>
<gene>
    <name evidence="3" type="ORF">AOQ84DRAFT_414574</name>
</gene>
<keyword evidence="2" id="KW-0472">Membrane</keyword>
<dbReference type="PANTHER" id="PTHR12242">
    <property type="entry name" value="OS02G0130600 PROTEIN-RELATED"/>
    <property type="match status" value="1"/>
</dbReference>
<evidence type="ECO:0000313" key="3">
    <source>
        <dbReference type="EMBL" id="OCL05018.1"/>
    </source>
</evidence>
<accession>A0A8E2EUP4</accession>
<dbReference type="AlphaFoldDB" id="A0A8E2EUP4"/>
<feature type="transmembrane region" description="Helical" evidence="2">
    <location>
        <begin position="168"/>
        <end position="189"/>
    </location>
</feature>
<feature type="transmembrane region" description="Helical" evidence="2">
    <location>
        <begin position="64"/>
        <end position="89"/>
    </location>
</feature>
<evidence type="ECO:0000256" key="2">
    <source>
        <dbReference type="SAM" id="Phobius"/>
    </source>
</evidence>
<evidence type="ECO:0000256" key="1">
    <source>
        <dbReference type="SAM" id="MobiDB-lite"/>
    </source>
</evidence>
<proteinExistence type="predicted"/>
<evidence type="ECO:0008006" key="5">
    <source>
        <dbReference type="Google" id="ProtNLM"/>
    </source>
</evidence>
<sequence>MSRIYSLFSVSIPFDPTHRFETSPFLHSLVLATIRLTAALYGVIGIIIKLAIAKDESACASFSFFSNITFWGITFYFVFAGMHTMSYALRGNSWLDSWLKWLQLLHSSLYSTIAAFPLLVTIVFWAVQSKPDKFSTSYDAWSNVTRYALNPVFAFFEILISRTEQRPWIHLPCVIILLAGYCGIVYITHATEGFYTYSFMDISKFGPGALARHIVGIGASCTGIFILVRFMICGRLWLTETKLGKHGKSSKINKAVEGQTWIQMEEGENTNQTDHGRRSYDKE</sequence>
<feature type="transmembrane region" description="Helical" evidence="2">
    <location>
        <begin position="109"/>
        <end position="127"/>
    </location>
</feature>
<evidence type="ECO:0000313" key="4">
    <source>
        <dbReference type="Proteomes" id="UP000250140"/>
    </source>
</evidence>
<reference evidence="3 4" key="1">
    <citation type="journal article" date="2016" name="Nat. Commun.">
        <title>Ectomycorrhizal ecology is imprinted in the genome of the dominant symbiotic fungus Cenococcum geophilum.</title>
        <authorList>
            <consortium name="DOE Joint Genome Institute"/>
            <person name="Peter M."/>
            <person name="Kohler A."/>
            <person name="Ohm R.A."/>
            <person name="Kuo A."/>
            <person name="Krutzmann J."/>
            <person name="Morin E."/>
            <person name="Arend M."/>
            <person name="Barry K.W."/>
            <person name="Binder M."/>
            <person name="Choi C."/>
            <person name="Clum A."/>
            <person name="Copeland A."/>
            <person name="Grisel N."/>
            <person name="Haridas S."/>
            <person name="Kipfer T."/>
            <person name="LaButti K."/>
            <person name="Lindquist E."/>
            <person name="Lipzen A."/>
            <person name="Maire R."/>
            <person name="Meier B."/>
            <person name="Mihaltcheva S."/>
            <person name="Molinier V."/>
            <person name="Murat C."/>
            <person name="Poggeler S."/>
            <person name="Quandt C.A."/>
            <person name="Sperisen C."/>
            <person name="Tritt A."/>
            <person name="Tisserant E."/>
            <person name="Crous P.W."/>
            <person name="Henrissat B."/>
            <person name="Nehls U."/>
            <person name="Egli S."/>
            <person name="Spatafora J.W."/>
            <person name="Grigoriev I.V."/>
            <person name="Martin F.M."/>
        </authorList>
    </citation>
    <scope>NUCLEOTIDE SEQUENCE [LARGE SCALE GENOMIC DNA]</scope>
    <source>
        <strain evidence="3 4">CBS 207.34</strain>
    </source>
</reference>
<keyword evidence="2" id="KW-0812">Transmembrane</keyword>
<feature type="compositionally biased region" description="Basic and acidic residues" evidence="1">
    <location>
        <begin position="274"/>
        <end position="283"/>
    </location>
</feature>
<dbReference type="Proteomes" id="UP000250140">
    <property type="component" value="Unassembled WGS sequence"/>
</dbReference>
<organism evidence="3 4">
    <name type="scientific">Glonium stellatum</name>
    <dbReference type="NCBI Taxonomy" id="574774"/>
    <lineage>
        <taxon>Eukaryota</taxon>
        <taxon>Fungi</taxon>
        <taxon>Dikarya</taxon>
        <taxon>Ascomycota</taxon>
        <taxon>Pezizomycotina</taxon>
        <taxon>Dothideomycetes</taxon>
        <taxon>Pleosporomycetidae</taxon>
        <taxon>Gloniales</taxon>
        <taxon>Gloniaceae</taxon>
        <taxon>Glonium</taxon>
    </lineage>
</organism>
<dbReference type="GO" id="GO:0016020">
    <property type="term" value="C:membrane"/>
    <property type="evidence" value="ECO:0007669"/>
    <property type="project" value="TreeGrafter"/>
</dbReference>
<keyword evidence="2" id="KW-1133">Transmembrane helix</keyword>
<feature type="transmembrane region" description="Helical" evidence="2">
    <location>
        <begin position="209"/>
        <end position="232"/>
    </location>
</feature>
<name>A0A8E2EUP4_9PEZI</name>
<feature type="region of interest" description="Disordered" evidence="1">
    <location>
        <begin position="263"/>
        <end position="283"/>
    </location>
</feature>
<dbReference type="PANTHER" id="PTHR12242:SF1">
    <property type="entry name" value="MYND-TYPE DOMAIN-CONTAINING PROTEIN"/>
    <property type="match status" value="1"/>
</dbReference>
<feature type="transmembrane region" description="Helical" evidence="2">
    <location>
        <begin position="29"/>
        <end position="52"/>
    </location>
</feature>
<dbReference type="OrthoDB" id="419711at2759"/>